<proteinExistence type="predicted"/>
<organism evidence="2 3">
    <name type="scientific">Channa striata</name>
    <name type="common">Snakehead murrel</name>
    <name type="synonym">Ophicephalus striatus</name>
    <dbReference type="NCBI Taxonomy" id="64152"/>
    <lineage>
        <taxon>Eukaryota</taxon>
        <taxon>Metazoa</taxon>
        <taxon>Chordata</taxon>
        <taxon>Craniata</taxon>
        <taxon>Vertebrata</taxon>
        <taxon>Euteleostomi</taxon>
        <taxon>Actinopterygii</taxon>
        <taxon>Neopterygii</taxon>
        <taxon>Teleostei</taxon>
        <taxon>Neoteleostei</taxon>
        <taxon>Acanthomorphata</taxon>
        <taxon>Anabantaria</taxon>
        <taxon>Anabantiformes</taxon>
        <taxon>Channoidei</taxon>
        <taxon>Channidae</taxon>
        <taxon>Channa</taxon>
    </lineage>
</organism>
<evidence type="ECO:0000313" key="3">
    <source>
        <dbReference type="Proteomes" id="UP001187415"/>
    </source>
</evidence>
<name>A0AA88M7S9_CHASR</name>
<evidence type="ECO:0008006" key="4">
    <source>
        <dbReference type="Google" id="ProtNLM"/>
    </source>
</evidence>
<reference evidence="2" key="1">
    <citation type="submission" date="2023-07" db="EMBL/GenBank/DDBJ databases">
        <title>Chromosome-level Genome Assembly of Striped Snakehead (Channa striata).</title>
        <authorList>
            <person name="Liu H."/>
        </authorList>
    </citation>
    <scope>NUCLEOTIDE SEQUENCE</scope>
    <source>
        <strain evidence="2">Gz</strain>
        <tissue evidence="2">Muscle</tissue>
    </source>
</reference>
<feature type="region of interest" description="Disordered" evidence="1">
    <location>
        <begin position="99"/>
        <end position="146"/>
    </location>
</feature>
<dbReference type="EMBL" id="JAUPFM010000014">
    <property type="protein sequence ID" value="KAK2830562.1"/>
    <property type="molecule type" value="Genomic_DNA"/>
</dbReference>
<evidence type="ECO:0000313" key="2">
    <source>
        <dbReference type="EMBL" id="KAK2830562.1"/>
    </source>
</evidence>
<accession>A0AA88M7S9</accession>
<protein>
    <recommendedName>
        <fullName evidence="4">UPAR/Ly6 domain-containing protein</fullName>
    </recommendedName>
</protein>
<feature type="compositionally biased region" description="Polar residues" evidence="1">
    <location>
        <begin position="103"/>
        <end position="128"/>
    </location>
</feature>
<keyword evidence="3" id="KW-1185">Reference proteome</keyword>
<dbReference type="Proteomes" id="UP001187415">
    <property type="component" value="Unassembled WGS sequence"/>
</dbReference>
<dbReference type="SUPFAM" id="SSF57302">
    <property type="entry name" value="Snake toxin-like"/>
    <property type="match status" value="1"/>
</dbReference>
<sequence length="173" mass="18748">MGGMCPFPVLETCTSHTSQCYTAFSTFPALSNFHGFNTQGCLNDTRSCNTTIGTSFLNAYYNTTTTCCTTSYCNPIQIPTSSSPARVTMSIQPCCSRPRCSVGKNSRSGQNRGQTKTKTQRETQSAVNETLHRPGAQQVKSMSGISNCSKNQNDKEVYVSPPLSSPPLTCLLE</sequence>
<comment type="caution">
    <text evidence="2">The sequence shown here is derived from an EMBL/GenBank/DDBJ whole genome shotgun (WGS) entry which is preliminary data.</text>
</comment>
<dbReference type="InterPro" id="IPR045860">
    <property type="entry name" value="Snake_toxin-like_sf"/>
</dbReference>
<evidence type="ECO:0000256" key="1">
    <source>
        <dbReference type="SAM" id="MobiDB-lite"/>
    </source>
</evidence>
<dbReference type="AlphaFoldDB" id="A0AA88M7S9"/>
<gene>
    <name evidence="2" type="ORF">Q5P01_018493</name>
</gene>